<protein>
    <recommendedName>
        <fullName evidence="4">rRNA biogenesis protein rrp5</fullName>
    </recommendedName>
</protein>
<name>A0A0A0IEZ2_CLOBO</name>
<gene>
    <name evidence="2" type="ORF">Z955_06960</name>
</gene>
<dbReference type="EMBL" id="JDRY01000033">
    <property type="protein sequence ID" value="KGM99557.1"/>
    <property type="molecule type" value="Genomic_DNA"/>
</dbReference>
<organism evidence="2 3">
    <name type="scientific">Clostridium botulinum C/D str. DC5</name>
    <dbReference type="NCBI Taxonomy" id="1443128"/>
    <lineage>
        <taxon>Bacteria</taxon>
        <taxon>Bacillati</taxon>
        <taxon>Bacillota</taxon>
        <taxon>Clostridia</taxon>
        <taxon>Eubacteriales</taxon>
        <taxon>Clostridiaceae</taxon>
        <taxon>Clostridium</taxon>
    </lineage>
</organism>
<evidence type="ECO:0000313" key="2">
    <source>
        <dbReference type="EMBL" id="KGM99557.1"/>
    </source>
</evidence>
<proteinExistence type="predicted"/>
<dbReference type="Proteomes" id="UP000030014">
    <property type="component" value="Unassembled WGS sequence"/>
</dbReference>
<evidence type="ECO:0000313" key="3">
    <source>
        <dbReference type="Proteomes" id="UP000030014"/>
    </source>
</evidence>
<evidence type="ECO:0000256" key="1">
    <source>
        <dbReference type="SAM" id="MobiDB-lite"/>
    </source>
</evidence>
<dbReference type="RefSeq" id="WP_039259439.1">
    <property type="nucleotide sequence ID" value="NZ_JDRY01000033.1"/>
</dbReference>
<comment type="caution">
    <text evidence="2">The sequence shown here is derived from an EMBL/GenBank/DDBJ whole genome shotgun (WGS) entry which is preliminary data.</text>
</comment>
<feature type="region of interest" description="Disordered" evidence="1">
    <location>
        <begin position="43"/>
        <end position="75"/>
    </location>
</feature>
<evidence type="ECO:0008006" key="4">
    <source>
        <dbReference type="Google" id="ProtNLM"/>
    </source>
</evidence>
<sequence>MNVNIDINIKASQEVTNSILTLAAVLHNAVPIFDESSKNIKPKGIEKEVQAPKENIKDNKEELQKPKNNRTEETKEISLEEVRGVLAKLSKDGKQSEVKALIKKFGGKKLTDISKDKYSELLKETEMI</sequence>
<accession>A0A0A0IEZ2</accession>
<dbReference type="AlphaFoldDB" id="A0A0A0IEZ2"/>
<reference evidence="2 3" key="1">
    <citation type="submission" date="2014-01" db="EMBL/GenBank/DDBJ databases">
        <title>Plasmidome dynamics in the species complex Clostridium novyi sensu lato converts strains of independent lineages into distinctly different pathogens.</title>
        <authorList>
            <person name="Skarin H."/>
            <person name="Segerman B."/>
        </authorList>
    </citation>
    <scope>NUCLEOTIDE SEQUENCE [LARGE SCALE GENOMIC DNA]</scope>
    <source>
        <strain evidence="2 3">DC5</strain>
    </source>
</reference>